<comment type="similarity">
    <text evidence="2">Belongs to the insect chemoreceptor superfamily. Gustatory receptor (GR) family. Gr5a subfamily.</text>
</comment>
<dbReference type="PANTHER" id="PTHR21421">
    <property type="entry name" value="GUSTATORY RECEPTOR"/>
    <property type="match status" value="1"/>
</dbReference>
<dbReference type="InParanoid" id="A0A6P8Y5D0"/>
<dbReference type="Proteomes" id="UP000515158">
    <property type="component" value="Unplaced"/>
</dbReference>
<gene>
    <name evidence="12" type="primary">LOC117639852</name>
</gene>
<keyword evidence="6 10" id="KW-0472">Membrane</keyword>
<dbReference type="Pfam" id="PF06151">
    <property type="entry name" value="Trehalose_recp"/>
    <property type="match status" value="1"/>
</dbReference>
<dbReference type="GO" id="GO:0007165">
    <property type="term" value="P:signal transduction"/>
    <property type="evidence" value="ECO:0007669"/>
    <property type="project" value="UniProtKB-KW"/>
</dbReference>
<evidence type="ECO:0000256" key="3">
    <source>
        <dbReference type="ARBA" id="ARBA00022475"/>
    </source>
</evidence>
<organism evidence="12">
    <name type="scientific">Thrips palmi</name>
    <name type="common">Melon thrips</name>
    <dbReference type="NCBI Taxonomy" id="161013"/>
    <lineage>
        <taxon>Eukaryota</taxon>
        <taxon>Metazoa</taxon>
        <taxon>Ecdysozoa</taxon>
        <taxon>Arthropoda</taxon>
        <taxon>Hexapoda</taxon>
        <taxon>Insecta</taxon>
        <taxon>Pterygota</taxon>
        <taxon>Neoptera</taxon>
        <taxon>Paraneoptera</taxon>
        <taxon>Thysanoptera</taxon>
        <taxon>Terebrantia</taxon>
        <taxon>Thripoidea</taxon>
        <taxon>Thripidae</taxon>
        <taxon>Thrips</taxon>
    </lineage>
</organism>
<proteinExistence type="inferred from homology"/>
<dbReference type="GeneID" id="117639852"/>
<feature type="transmembrane region" description="Helical" evidence="10">
    <location>
        <begin position="391"/>
        <end position="410"/>
    </location>
</feature>
<keyword evidence="4 10" id="KW-0812">Transmembrane</keyword>
<evidence type="ECO:0000256" key="9">
    <source>
        <dbReference type="SAM" id="MobiDB-lite"/>
    </source>
</evidence>
<dbReference type="RefSeq" id="XP_034231685.1">
    <property type="nucleotide sequence ID" value="XM_034375794.1"/>
</dbReference>
<keyword evidence="7 8" id="KW-0675">Receptor</keyword>
<reference evidence="12" key="1">
    <citation type="submission" date="2025-08" db="UniProtKB">
        <authorList>
            <consortium name="RefSeq"/>
        </authorList>
    </citation>
    <scope>IDENTIFICATION</scope>
    <source>
        <tissue evidence="12">Total insect</tissue>
    </source>
</reference>
<evidence type="ECO:0000256" key="10">
    <source>
        <dbReference type="SAM" id="Phobius"/>
    </source>
</evidence>
<evidence type="ECO:0000256" key="6">
    <source>
        <dbReference type="ARBA" id="ARBA00023136"/>
    </source>
</evidence>
<dbReference type="GO" id="GO:0008527">
    <property type="term" value="F:taste receptor activity"/>
    <property type="evidence" value="ECO:0007669"/>
    <property type="project" value="InterPro"/>
</dbReference>
<dbReference type="AlphaFoldDB" id="A0A6P8Y5D0"/>
<dbReference type="PANTHER" id="PTHR21421:SF29">
    <property type="entry name" value="GUSTATORY RECEPTOR 5A FOR TREHALOSE-RELATED"/>
    <property type="match status" value="1"/>
</dbReference>
<dbReference type="PIRSF" id="PIRSF038981">
    <property type="entry name" value="GRP"/>
    <property type="match status" value="1"/>
</dbReference>
<dbReference type="KEGG" id="tpal:117639852"/>
<keyword evidence="3" id="KW-1003">Cell membrane</keyword>
<dbReference type="InterPro" id="IPR009318">
    <property type="entry name" value="Gustatory_rcpt"/>
</dbReference>
<evidence type="ECO:0000256" key="1">
    <source>
        <dbReference type="ARBA" id="ARBA00004651"/>
    </source>
</evidence>
<name>A0A6P8Y5D0_THRPL</name>
<dbReference type="GO" id="GO:0050916">
    <property type="term" value="P:sensory perception of sweet taste"/>
    <property type="evidence" value="ECO:0007669"/>
    <property type="project" value="UniProtKB-ARBA"/>
</dbReference>
<comment type="subcellular location">
    <subcellularLocation>
        <location evidence="1">Cell membrane</location>
        <topology evidence="1">Multi-pass membrane protein</topology>
    </subcellularLocation>
</comment>
<evidence type="ECO:0000256" key="2">
    <source>
        <dbReference type="ARBA" id="ARBA00005327"/>
    </source>
</evidence>
<keyword evidence="5 10" id="KW-1133">Transmembrane helix</keyword>
<comment type="function">
    <text evidence="8">Plays a role in the sugar gustatory response.</text>
</comment>
<evidence type="ECO:0000256" key="8">
    <source>
        <dbReference type="PIRNR" id="PIRNR038981"/>
    </source>
</evidence>
<feature type="transmembrane region" description="Helical" evidence="10">
    <location>
        <begin position="91"/>
        <end position="110"/>
    </location>
</feature>
<evidence type="ECO:0000256" key="4">
    <source>
        <dbReference type="ARBA" id="ARBA00022692"/>
    </source>
</evidence>
<feature type="transmembrane region" description="Helical" evidence="10">
    <location>
        <begin position="286"/>
        <end position="307"/>
    </location>
</feature>
<evidence type="ECO:0000313" key="11">
    <source>
        <dbReference type="Proteomes" id="UP000515158"/>
    </source>
</evidence>
<dbReference type="GO" id="GO:0005886">
    <property type="term" value="C:plasma membrane"/>
    <property type="evidence" value="ECO:0007669"/>
    <property type="project" value="UniProtKB-SubCell"/>
</dbReference>
<keyword evidence="11" id="KW-1185">Reference proteome</keyword>
<keyword evidence="8" id="KW-0807">Transducer</keyword>
<feature type="transmembrane region" description="Helical" evidence="10">
    <location>
        <begin position="58"/>
        <end position="79"/>
    </location>
</feature>
<accession>A0A6P8Y5D0</accession>
<evidence type="ECO:0000313" key="12">
    <source>
        <dbReference type="RefSeq" id="XP_034231685.1"/>
    </source>
</evidence>
<protein>
    <recommendedName>
        <fullName evidence="8">Gustatory receptor</fullName>
    </recommendedName>
</protein>
<evidence type="ECO:0000256" key="5">
    <source>
        <dbReference type="ARBA" id="ARBA00022989"/>
    </source>
</evidence>
<feature type="transmembrane region" description="Helical" evidence="10">
    <location>
        <begin position="319"/>
        <end position="341"/>
    </location>
</feature>
<evidence type="ECO:0000256" key="7">
    <source>
        <dbReference type="ARBA" id="ARBA00023170"/>
    </source>
</evidence>
<feature type="region of interest" description="Disordered" evidence="9">
    <location>
        <begin position="1"/>
        <end position="23"/>
    </location>
</feature>
<sequence length="411" mass="45979">MARRTDDDDGDRGAGTTAPADEHPDAFANAMRFPLRVGQALSVLPVDAMTGARSRPRAVYSVVTNVGLSLLAILSAVMQLSKPKRPDLVEFMVVVFYTMAAINSWLFYRLGRRWWAALLRAFRVQDRRQGPCPGLRRKIFAISSLLLGVSFVEHSLSEMTAVVGLSRAHPNASSFSECLELYYYANYPMVIMAVGYWPFMAPFAFMLNFVATFLWNFNDLFLMSMGVAVASRFEFLRESIEKDVGDVLDAKAAGTTPRLLGKAYWRSARRAYNALSKLARLVDQALNVQLFVSFLNNLYFVCMQLLRGFDGPSVRWWESLYILFSFGFLVVRTSAVCLMAASVVENSRSVLGVLHSVCSEDYNEEVHRFLVQVASDDVALTGLNMFKVTRGLLLTVAGTILTYEVVLVQLH</sequence>
<dbReference type="OrthoDB" id="5800391at2759"/>